<feature type="transmembrane region" description="Helical" evidence="6">
    <location>
        <begin position="236"/>
        <end position="257"/>
    </location>
</feature>
<dbReference type="PANTHER" id="PTHR19317:SF0">
    <property type="entry name" value="PRENYLATED RAB ACCEPTOR PROTEIN 1"/>
    <property type="match status" value="1"/>
</dbReference>
<organism evidence="7 8">
    <name type="scientific">Novymonas esmeraldas</name>
    <dbReference type="NCBI Taxonomy" id="1808958"/>
    <lineage>
        <taxon>Eukaryota</taxon>
        <taxon>Discoba</taxon>
        <taxon>Euglenozoa</taxon>
        <taxon>Kinetoplastea</taxon>
        <taxon>Metakinetoplastina</taxon>
        <taxon>Trypanosomatida</taxon>
        <taxon>Trypanosomatidae</taxon>
        <taxon>Novymonas</taxon>
    </lineage>
</organism>
<evidence type="ECO:0000256" key="4">
    <source>
        <dbReference type="ARBA" id="ARBA00023136"/>
    </source>
</evidence>
<accession>A0AAW0EYI5</accession>
<dbReference type="Pfam" id="PF03208">
    <property type="entry name" value="PRA1"/>
    <property type="match status" value="1"/>
</dbReference>
<evidence type="ECO:0000256" key="6">
    <source>
        <dbReference type="SAM" id="Phobius"/>
    </source>
</evidence>
<feature type="compositionally biased region" description="Polar residues" evidence="5">
    <location>
        <begin position="1"/>
        <end position="29"/>
    </location>
</feature>
<dbReference type="PANTHER" id="PTHR19317">
    <property type="entry name" value="PRENYLATED RAB ACCEPTOR 1-RELATED"/>
    <property type="match status" value="1"/>
</dbReference>
<keyword evidence="2 6" id="KW-0812">Transmembrane</keyword>
<keyword evidence="8" id="KW-1185">Reference proteome</keyword>
<keyword evidence="3 6" id="KW-1133">Transmembrane helix</keyword>
<feature type="compositionally biased region" description="Basic residues" evidence="5">
    <location>
        <begin position="99"/>
        <end position="108"/>
    </location>
</feature>
<gene>
    <name evidence="7" type="ORF">NESM_000742600</name>
</gene>
<sequence>MPTSAASDSPRPESSLQTSSGADFQSSASMGIREASSFASSALQLSQGQMMDASAATWGRRGGGSVSGDSDSEFYSEDDSEDSDVLYDSLGSVNLSSARHSRHRHTVHGSRAGSHGAALRTTAPAETQAGGDKSSSRHSLRRMTCSLSSIPLSYFHSSNESSFSFRNELDCYMGHLRHVYTMIEEDRLPWSTDFADLHKMRLPRKAREIASRLNLNIPYYSSNYIELCYAATLPFLLLYNTPFFAVTFLTMMMVHSVRMRKKNTRVYGEYADLLGRQISYRKLGHLLVCAFVMLFMFFNGLRTLFWVVLLNSCIVVPHALMRKPTYFDDEDLEKCRPKMGQYAICLVILALAYLEGDICEDEEAESRRAVELERKRLAKVLAKRETKD</sequence>
<dbReference type="EMBL" id="JAECZO010000123">
    <property type="protein sequence ID" value="KAK7197883.1"/>
    <property type="molecule type" value="Genomic_DNA"/>
</dbReference>
<keyword evidence="4 6" id="KW-0472">Membrane</keyword>
<reference evidence="7 8" key="1">
    <citation type="journal article" date="2021" name="MBio">
        <title>A New Model Trypanosomatid, Novymonas esmeraldas: Genomic Perception of Its 'Candidatus Pandoraea novymonadis' Endosymbiont.</title>
        <authorList>
            <person name="Zakharova A."/>
            <person name="Saura A."/>
            <person name="Butenko A."/>
            <person name="Podesvova L."/>
            <person name="Warmusova S."/>
            <person name="Kostygov A.Y."/>
            <person name="Nenarokova A."/>
            <person name="Lukes J."/>
            <person name="Opperdoes F.R."/>
            <person name="Yurchenko V."/>
        </authorList>
    </citation>
    <scope>NUCLEOTIDE SEQUENCE [LARGE SCALE GENOMIC DNA]</scope>
    <source>
        <strain evidence="7 8">E262AT.01</strain>
    </source>
</reference>
<feature type="compositionally biased region" description="Acidic residues" evidence="5">
    <location>
        <begin position="70"/>
        <end position="79"/>
    </location>
</feature>
<proteinExistence type="predicted"/>
<dbReference type="InterPro" id="IPR004895">
    <property type="entry name" value="Prenylated_rab_accept_PRA1"/>
</dbReference>
<dbReference type="Proteomes" id="UP001430356">
    <property type="component" value="Unassembled WGS sequence"/>
</dbReference>
<feature type="transmembrane region" description="Helical" evidence="6">
    <location>
        <begin position="278"/>
        <end position="298"/>
    </location>
</feature>
<evidence type="ECO:0000313" key="8">
    <source>
        <dbReference type="Proteomes" id="UP001430356"/>
    </source>
</evidence>
<evidence type="ECO:0000256" key="3">
    <source>
        <dbReference type="ARBA" id="ARBA00022989"/>
    </source>
</evidence>
<name>A0AAW0EYI5_9TRYP</name>
<comment type="subcellular location">
    <subcellularLocation>
        <location evidence="1">Membrane</location>
        <topology evidence="1">Multi-pass membrane protein</topology>
    </subcellularLocation>
</comment>
<evidence type="ECO:0000256" key="1">
    <source>
        <dbReference type="ARBA" id="ARBA00004141"/>
    </source>
</evidence>
<feature type="compositionally biased region" description="Low complexity" evidence="5">
    <location>
        <begin position="35"/>
        <end position="47"/>
    </location>
</feature>
<feature type="region of interest" description="Disordered" evidence="5">
    <location>
        <begin position="96"/>
        <end position="138"/>
    </location>
</feature>
<evidence type="ECO:0000256" key="5">
    <source>
        <dbReference type="SAM" id="MobiDB-lite"/>
    </source>
</evidence>
<protein>
    <submittedName>
        <fullName evidence="7">PRA1 family protein</fullName>
    </submittedName>
</protein>
<evidence type="ECO:0000313" key="7">
    <source>
        <dbReference type="EMBL" id="KAK7197883.1"/>
    </source>
</evidence>
<feature type="region of interest" description="Disordered" evidence="5">
    <location>
        <begin position="1"/>
        <end position="79"/>
    </location>
</feature>
<comment type="caution">
    <text evidence="7">The sequence shown here is derived from an EMBL/GenBank/DDBJ whole genome shotgun (WGS) entry which is preliminary data.</text>
</comment>
<dbReference type="GO" id="GO:0005794">
    <property type="term" value="C:Golgi apparatus"/>
    <property type="evidence" value="ECO:0007669"/>
    <property type="project" value="TreeGrafter"/>
</dbReference>
<dbReference type="AlphaFoldDB" id="A0AAW0EYI5"/>
<dbReference type="GO" id="GO:0016020">
    <property type="term" value="C:membrane"/>
    <property type="evidence" value="ECO:0007669"/>
    <property type="project" value="UniProtKB-SubCell"/>
</dbReference>
<evidence type="ECO:0000256" key="2">
    <source>
        <dbReference type="ARBA" id="ARBA00022692"/>
    </source>
</evidence>